<dbReference type="PROSITE" id="PS51891">
    <property type="entry name" value="CENP_V_GFA"/>
    <property type="match status" value="1"/>
</dbReference>
<dbReference type="RefSeq" id="WP_248357834.1">
    <property type="nucleotide sequence ID" value="NZ_AP025591.1"/>
</dbReference>
<evidence type="ECO:0000259" key="4">
    <source>
        <dbReference type="PROSITE" id="PS51891"/>
    </source>
</evidence>
<dbReference type="SUPFAM" id="SSF51316">
    <property type="entry name" value="Mss4-like"/>
    <property type="match status" value="1"/>
</dbReference>
<dbReference type="PANTHER" id="PTHR28620:SF1">
    <property type="entry name" value="CENP-V_GFA DOMAIN-CONTAINING PROTEIN"/>
    <property type="match status" value="1"/>
</dbReference>
<sequence length="123" mass="13255">MAEAKTYTGGCHCGAVRYRVTADLDGALACNCSICQKTGTALTFVPTERFDLLAGADHLTDYQFGKKAIHHLFCDRCGIRSFSRGRGPDGREMIAVNVRCLDGIDLAAVPIRSFDGRSLPVDG</sequence>
<keyword evidence="6" id="KW-1185">Reference proteome</keyword>
<proteinExistence type="inferred from homology"/>
<dbReference type="Gene3D" id="2.170.150.70">
    <property type="match status" value="1"/>
</dbReference>
<dbReference type="PANTHER" id="PTHR28620">
    <property type="entry name" value="CENTROMERE PROTEIN V"/>
    <property type="match status" value="1"/>
</dbReference>
<evidence type="ECO:0000256" key="1">
    <source>
        <dbReference type="ARBA" id="ARBA00005495"/>
    </source>
</evidence>
<dbReference type="InterPro" id="IPR052355">
    <property type="entry name" value="CENP-V-like"/>
</dbReference>
<evidence type="ECO:0000256" key="3">
    <source>
        <dbReference type="ARBA" id="ARBA00022833"/>
    </source>
</evidence>
<evidence type="ECO:0000313" key="6">
    <source>
        <dbReference type="Proteomes" id="UP001162891"/>
    </source>
</evidence>
<dbReference type="Pfam" id="PF04828">
    <property type="entry name" value="GFA"/>
    <property type="match status" value="1"/>
</dbReference>
<organism evidence="5 6">
    <name type="scientific">Anaeromyxobacter oryzae</name>
    <dbReference type="NCBI Taxonomy" id="2918170"/>
    <lineage>
        <taxon>Bacteria</taxon>
        <taxon>Pseudomonadati</taxon>
        <taxon>Myxococcota</taxon>
        <taxon>Myxococcia</taxon>
        <taxon>Myxococcales</taxon>
        <taxon>Cystobacterineae</taxon>
        <taxon>Anaeromyxobacteraceae</taxon>
        <taxon>Anaeromyxobacter</taxon>
    </lineage>
</organism>
<evidence type="ECO:0000313" key="5">
    <source>
        <dbReference type="EMBL" id="BDG01366.1"/>
    </source>
</evidence>
<keyword evidence="3" id="KW-0862">Zinc</keyword>
<evidence type="ECO:0000256" key="2">
    <source>
        <dbReference type="ARBA" id="ARBA00022723"/>
    </source>
</evidence>
<keyword evidence="2" id="KW-0479">Metal-binding</keyword>
<gene>
    <name evidence="5" type="ORF">AMOR_03620</name>
</gene>
<dbReference type="InterPro" id="IPR011057">
    <property type="entry name" value="Mss4-like_sf"/>
</dbReference>
<reference evidence="6" key="1">
    <citation type="journal article" date="2022" name="Int. J. Syst. Evol. Microbiol.">
        <title>Anaeromyxobacter oryzae sp. nov., Anaeromyxobacter diazotrophicus sp. nov. and Anaeromyxobacter paludicola sp. nov., isolated from paddy soils.</title>
        <authorList>
            <person name="Itoh H."/>
            <person name="Xu Z."/>
            <person name="Mise K."/>
            <person name="Masuda Y."/>
            <person name="Ushijima N."/>
            <person name="Hayakawa C."/>
            <person name="Shiratori Y."/>
            <person name="Senoo K."/>
        </authorList>
    </citation>
    <scope>NUCLEOTIDE SEQUENCE [LARGE SCALE GENOMIC DNA]</scope>
    <source>
        <strain evidence="6">Red232</strain>
    </source>
</reference>
<feature type="domain" description="CENP-V/GFA" evidence="4">
    <location>
        <begin position="7"/>
        <end position="115"/>
    </location>
</feature>
<dbReference type="InterPro" id="IPR006913">
    <property type="entry name" value="CENP-V/GFA"/>
</dbReference>
<comment type="similarity">
    <text evidence="1">Belongs to the Gfa family.</text>
</comment>
<protein>
    <submittedName>
        <fullName evidence="5">Aldehyde-activating protein</fullName>
    </submittedName>
</protein>
<accession>A0ABM7WPH5</accession>
<dbReference type="EMBL" id="AP025591">
    <property type="protein sequence ID" value="BDG01366.1"/>
    <property type="molecule type" value="Genomic_DNA"/>
</dbReference>
<name>A0ABM7WPH5_9BACT</name>
<dbReference type="Proteomes" id="UP001162891">
    <property type="component" value="Chromosome"/>
</dbReference>